<reference evidence="1 2" key="1">
    <citation type="submission" date="2019-05" db="EMBL/GenBank/DDBJ databases">
        <title>Pseudomonas edaphica sp. nov., isolated from rhizospheric soil of Cistus ladanifer L. in Spain.</title>
        <authorList>
            <person name="Peix A."/>
        </authorList>
    </citation>
    <scope>NUCLEOTIDE SEQUENCE [LARGE SCALE GENOMIC DNA]</scope>
    <source>
        <strain evidence="1 2">RD25</strain>
    </source>
</reference>
<comment type="caution">
    <text evidence="1">The sequence shown here is derived from an EMBL/GenBank/DDBJ whole genome shotgun (WGS) entry which is preliminary data.</text>
</comment>
<evidence type="ECO:0000313" key="1">
    <source>
        <dbReference type="EMBL" id="TLG91327.1"/>
    </source>
</evidence>
<dbReference type="EMBL" id="VBVZ01000172">
    <property type="protein sequence ID" value="TLG91327.1"/>
    <property type="molecule type" value="Genomic_DNA"/>
</dbReference>
<dbReference type="Pfam" id="PF11920">
    <property type="entry name" value="DUF3438"/>
    <property type="match status" value="1"/>
</dbReference>
<gene>
    <name evidence="1" type="ORF">FEM54_13580</name>
</gene>
<dbReference type="InterPro" id="IPR021844">
    <property type="entry name" value="Integr_conj_element_PFL4704"/>
</dbReference>
<proteinExistence type="predicted"/>
<evidence type="ECO:0000313" key="2">
    <source>
        <dbReference type="Proteomes" id="UP000304941"/>
    </source>
</evidence>
<name>A0ABY2U5F8_9PSED</name>
<organism evidence="1 2">
    <name type="scientific">Pseudomonas edaphica</name>
    <dbReference type="NCBI Taxonomy" id="2006980"/>
    <lineage>
        <taxon>Bacteria</taxon>
        <taxon>Pseudomonadati</taxon>
        <taxon>Pseudomonadota</taxon>
        <taxon>Gammaproteobacteria</taxon>
        <taxon>Pseudomonadales</taxon>
        <taxon>Pseudomonadaceae</taxon>
        <taxon>Pseudomonas</taxon>
    </lineage>
</organism>
<dbReference type="NCBIfam" id="TIGR03749">
    <property type="entry name" value="conj_TIGR03749"/>
    <property type="match status" value="1"/>
</dbReference>
<keyword evidence="2" id="KW-1185">Reference proteome</keyword>
<dbReference type="Proteomes" id="UP000304941">
    <property type="component" value="Unassembled WGS sequence"/>
</dbReference>
<dbReference type="RefSeq" id="WP_138451375.1">
    <property type="nucleotide sequence ID" value="NZ_VBVZ01000172.1"/>
</dbReference>
<sequence>MKCGWLFGLLFVALPTSFALEIMPWARLPLNVPLQVGAERIVFVERNVRVGVPASLSNRLRVQSAAGAVYLRATAPIEPSRLQLQDADSGELILLDVFTVENDDNVLEPIRIVESIPSASESVERAEPVATPIPVVLTRYAAQNLYAPLRALEALPGVRQITVQPDLPLETLLPSLPLRAKALASWRLEEYRVTAIRLTNTADQWLTLDPRQLQGNLISATFQHHDLGPKGDSSDTTTLYLVTRGHDLKQALPPAISPIDAALNLPGPDDEQ</sequence>
<protein>
    <submittedName>
        <fullName evidence="1">TIGR03749 family integrating conjugative element protein</fullName>
    </submittedName>
</protein>
<accession>A0ABY2U5F8</accession>